<dbReference type="InterPro" id="IPR027417">
    <property type="entry name" value="P-loop_NTPase"/>
</dbReference>
<organism evidence="3 4">
    <name type="scientific">Candidatus Nomurabacteria bacterium RIFCSPHIGHO2_01_FULL_39_10</name>
    <dbReference type="NCBI Taxonomy" id="1801733"/>
    <lineage>
        <taxon>Bacteria</taxon>
        <taxon>Candidatus Nomuraibacteriota</taxon>
    </lineage>
</organism>
<evidence type="ECO:0000313" key="3">
    <source>
        <dbReference type="EMBL" id="OGI65025.1"/>
    </source>
</evidence>
<dbReference type="SUPFAM" id="SSF52540">
    <property type="entry name" value="P-loop containing nucleoside triphosphate hydrolases"/>
    <property type="match status" value="1"/>
</dbReference>
<dbReference type="AlphaFoldDB" id="A0A1F6V5W9"/>
<reference evidence="3 4" key="1">
    <citation type="journal article" date="2016" name="Nat. Commun.">
        <title>Thousands of microbial genomes shed light on interconnected biogeochemical processes in an aquifer system.</title>
        <authorList>
            <person name="Anantharaman K."/>
            <person name="Brown C.T."/>
            <person name="Hug L.A."/>
            <person name="Sharon I."/>
            <person name="Castelle C.J."/>
            <person name="Probst A.J."/>
            <person name="Thomas B.C."/>
            <person name="Singh A."/>
            <person name="Wilkins M.J."/>
            <person name="Karaoz U."/>
            <person name="Brodie E.L."/>
            <person name="Williams K.H."/>
            <person name="Hubbard S.S."/>
            <person name="Banfield J.F."/>
        </authorList>
    </citation>
    <scope>NUCLEOTIDE SEQUENCE [LARGE SCALE GENOMIC DNA]</scope>
</reference>
<evidence type="ECO:0000259" key="2">
    <source>
        <dbReference type="Pfam" id="PF03008"/>
    </source>
</evidence>
<dbReference type="EMBL" id="MFTJ01000032">
    <property type="protein sequence ID" value="OGI65025.1"/>
    <property type="molecule type" value="Genomic_DNA"/>
</dbReference>
<evidence type="ECO:0000313" key="4">
    <source>
        <dbReference type="Proteomes" id="UP000178700"/>
    </source>
</evidence>
<feature type="domain" description="DUF234" evidence="2">
    <location>
        <begin position="316"/>
        <end position="408"/>
    </location>
</feature>
<comment type="caution">
    <text evidence="3">The sequence shown here is derived from an EMBL/GenBank/DDBJ whole genome shotgun (WGS) entry which is preliminary data.</text>
</comment>
<gene>
    <name evidence="3" type="ORF">A2642_00615</name>
</gene>
<protein>
    <recommendedName>
        <fullName evidence="5">ATPase</fullName>
    </recommendedName>
</protein>
<dbReference type="GO" id="GO:0005524">
    <property type="term" value="F:ATP binding"/>
    <property type="evidence" value="ECO:0007669"/>
    <property type="project" value="InterPro"/>
</dbReference>
<name>A0A1F6V5W9_9BACT</name>
<evidence type="ECO:0000259" key="1">
    <source>
        <dbReference type="Pfam" id="PF01637"/>
    </source>
</evidence>
<sequence>MRFVNRIRELGHLEAEYKDIRAKCIVIYGRRRVGKTRLIEEFLKNKSHAGYYLAAQESDIQQIEEFKSVIYSLIHDEFLRQNKFTDWKHLFTYLEKIWPRETRIVLAIDEVTFIIKSNPSFTSYLQKFWDECLSKTKTILILSGSLVGLMLSEVLGHASPLYGRRTSQIQVETLHFKEMRDFVANRSFKEQLEYYALVGGVPKYVLLISPQETIEQFIMTKCFSPEGFFYQEGLFLVSQEFREPSVYMNILKAIAFGHTKLNEIANFTGIEGKKISSYMDVLIELGFARREVPITEDPARYRGAIYLLADNFLSFWHRFIFPGRSKIELHEEKVLYTEKKKEIAEFIAKKFEEICRQFVRKVYAYERVGKWWGYYRNEVQKRIEIEVDICAIDRKQKKLLVGECKWSDNVKAVSLLSELERKAQYIEWNKSSRKVEYVLFARSFVDKDKLKNRGDVTVFDLEDLEKKWK</sequence>
<dbReference type="Pfam" id="PF01637">
    <property type="entry name" value="ATPase_2"/>
    <property type="match status" value="1"/>
</dbReference>
<dbReference type="Proteomes" id="UP000178700">
    <property type="component" value="Unassembled WGS sequence"/>
</dbReference>
<accession>A0A1F6V5W9</accession>
<dbReference type="PANTHER" id="PTHR34704">
    <property type="entry name" value="ATPASE"/>
    <property type="match status" value="1"/>
</dbReference>
<dbReference type="InterPro" id="IPR004256">
    <property type="entry name" value="DUF234"/>
</dbReference>
<dbReference type="InterPro" id="IPR011579">
    <property type="entry name" value="ATPase_dom"/>
</dbReference>
<dbReference type="Pfam" id="PF03008">
    <property type="entry name" value="DUF234"/>
    <property type="match status" value="1"/>
</dbReference>
<evidence type="ECO:0008006" key="5">
    <source>
        <dbReference type="Google" id="ProtNLM"/>
    </source>
</evidence>
<dbReference type="PANTHER" id="PTHR34704:SF1">
    <property type="entry name" value="ATPASE"/>
    <property type="match status" value="1"/>
</dbReference>
<feature type="domain" description="ATPase" evidence="1">
    <location>
        <begin position="3"/>
        <end position="206"/>
    </location>
</feature>
<dbReference type="Gene3D" id="3.40.50.300">
    <property type="entry name" value="P-loop containing nucleotide triphosphate hydrolases"/>
    <property type="match status" value="1"/>
</dbReference>
<proteinExistence type="predicted"/>